<dbReference type="PANTHER" id="PTHR22760:SF1">
    <property type="entry name" value="DOL-P-MAN:MAN(7)GLCNAC(2)-PP-DOL ALPHA-1,6-MANNOSYLTRANSFERASE"/>
    <property type="match status" value="1"/>
</dbReference>
<comment type="function">
    <text evidence="10">Mannosyltransferase that operates in the biosynthetic pathway of dolichol-linked oligosaccharides, the glycan precursors employed in protein asparagine (N)-glycosylation. The assembly of dolichol-linked oligosaccharides begins on the cytosolic side of the endoplasmic reticulum membrane and finishes in its lumen. The sequential addition of sugars to dolichol pyrophosphate produces dolichol-linked oligosaccharides containing fourteen sugars, including two GlcNAcs, nine mannoses and three glucoses. Once assembled, the oligosaccharide is transferred from the lipid to nascent proteins by oligosaccharyltransferases. In the lumen of the endoplasmic reticulum, adds the eighth mannose residue in an alpha-1,6 linkage onto Man(7)GlcNAc(2)-PP-dolichol to produce Man(8)GlcNAc(2)-PP-dolichol.</text>
</comment>
<dbReference type="GO" id="GO:0052917">
    <property type="term" value="F:dol-P-Man:Man(7)GlcNAc(2)-PP-Dol alpha-1,6-mannosyltransferase activity"/>
    <property type="evidence" value="ECO:0007669"/>
    <property type="project" value="UniProtKB-EC"/>
</dbReference>
<evidence type="ECO:0000256" key="6">
    <source>
        <dbReference type="ARBA" id="ARBA00022692"/>
    </source>
</evidence>
<feature type="transmembrane region" description="Helical" evidence="12">
    <location>
        <begin position="204"/>
        <end position="226"/>
    </location>
</feature>
<dbReference type="EMBL" id="CAJZBQ010000057">
    <property type="protein sequence ID" value="CAG9334020.1"/>
    <property type="molecule type" value="Genomic_DNA"/>
</dbReference>
<gene>
    <name evidence="14" type="ORF">BSTOLATCC_MIC59825</name>
</gene>
<keyword evidence="7 12" id="KW-0256">Endoplasmic reticulum</keyword>
<evidence type="ECO:0000256" key="5">
    <source>
        <dbReference type="ARBA" id="ARBA00022679"/>
    </source>
</evidence>
<keyword evidence="4 12" id="KW-0328">Glycosyltransferase</keyword>
<proteinExistence type="inferred from homology"/>
<evidence type="ECO:0000256" key="12">
    <source>
        <dbReference type="RuleBase" id="RU363075"/>
    </source>
</evidence>
<keyword evidence="15" id="KW-1185">Reference proteome</keyword>
<accession>A0AAU9KAX2</accession>
<evidence type="ECO:0000256" key="11">
    <source>
        <dbReference type="ARBA" id="ARBA00048899"/>
    </source>
</evidence>
<evidence type="ECO:0000256" key="7">
    <source>
        <dbReference type="ARBA" id="ARBA00022824"/>
    </source>
</evidence>
<evidence type="ECO:0000313" key="14">
    <source>
        <dbReference type="EMBL" id="CAG9334020.1"/>
    </source>
</evidence>
<keyword evidence="13" id="KW-0732">Signal</keyword>
<evidence type="ECO:0000256" key="2">
    <source>
        <dbReference type="ARBA" id="ARBA00004922"/>
    </source>
</evidence>
<evidence type="ECO:0000256" key="13">
    <source>
        <dbReference type="SAM" id="SignalP"/>
    </source>
</evidence>
<organism evidence="14 15">
    <name type="scientific">Blepharisma stoltei</name>
    <dbReference type="NCBI Taxonomy" id="1481888"/>
    <lineage>
        <taxon>Eukaryota</taxon>
        <taxon>Sar</taxon>
        <taxon>Alveolata</taxon>
        <taxon>Ciliophora</taxon>
        <taxon>Postciliodesmatophora</taxon>
        <taxon>Heterotrichea</taxon>
        <taxon>Heterotrichida</taxon>
        <taxon>Blepharismidae</taxon>
        <taxon>Blepharisma</taxon>
    </lineage>
</organism>
<evidence type="ECO:0000256" key="10">
    <source>
        <dbReference type="ARBA" id="ARBA00044721"/>
    </source>
</evidence>
<evidence type="ECO:0000256" key="8">
    <source>
        <dbReference type="ARBA" id="ARBA00022989"/>
    </source>
</evidence>
<dbReference type="GO" id="GO:0006487">
    <property type="term" value="P:protein N-linked glycosylation"/>
    <property type="evidence" value="ECO:0007669"/>
    <property type="project" value="TreeGrafter"/>
</dbReference>
<feature type="transmembrane region" description="Helical" evidence="12">
    <location>
        <begin position="346"/>
        <end position="369"/>
    </location>
</feature>
<protein>
    <recommendedName>
        <fullName evidence="12">Mannosyltransferase</fullName>
        <ecNumber evidence="12">2.4.1.-</ecNumber>
    </recommendedName>
</protein>
<feature type="transmembrane region" description="Helical" evidence="12">
    <location>
        <begin position="144"/>
        <end position="162"/>
    </location>
</feature>
<keyword evidence="8 12" id="KW-1133">Transmembrane helix</keyword>
<dbReference type="GO" id="GO:0005789">
    <property type="term" value="C:endoplasmic reticulum membrane"/>
    <property type="evidence" value="ECO:0007669"/>
    <property type="project" value="UniProtKB-SubCell"/>
</dbReference>
<feature type="transmembrane region" description="Helical" evidence="12">
    <location>
        <begin position="168"/>
        <end position="192"/>
    </location>
</feature>
<keyword evidence="9 12" id="KW-0472">Membrane</keyword>
<dbReference type="EC" id="2.4.1.-" evidence="12"/>
<comment type="caution">
    <text evidence="14">The sequence shown here is derived from an EMBL/GenBank/DDBJ whole genome shotgun (WGS) entry which is preliminary data.</text>
</comment>
<feature type="signal peptide" evidence="13">
    <location>
        <begin position="1"/>
        <end position="26"/>
    </location>
</feature>
<feature type="chain" id="PRO_5043773463" description="Mannosyltransferase" evidence="13">
    <location>
        <begin position="27"/>
        <end position="502"/>
    </location>
</feature>
<evidence type="ECO:0000256" key="4">
    <source>
        <dbReference type="ARBA" id="ARBA00022676"/>
    </source>
</evidence>
<comment type="similarity">
    <text evidence="3 12">Belongs to the glycosyltransferase 22 family.</text>
</comment>
<feature type="transmembrane region" description="Helical" evidence="12">
    <location>
        <begin position="291"/>
        <end position="309"/>
    </location>
</feature>
<dbReference type="InterPro" id="IPR005599">
    <property type="entry name" value="GPI_mannosylTrfase"/>
</dbReference>
<dbReference type="AlphaFoldDB" id="A0AAU9KAX2"/>
<feature type="transmembrane region" description="Helical" evidence="12">
    <location>
        <begin position="254"/>
        <end position="279"/>
    </location>
</feature>
<dbReference type="Proteomes" id="UP001162131">
    <property type="component" value="Unassembled WGS sequence"/>
</dbReference>
<dbReference type="PANTHER" id="PTHR22760">
    <property type="entry name" value="GLYCOSYLTRANSFERASE"/>
    <property type="match status" value="1"/>
</dbReference>
<reference evidence="14" key="1">
    <citation type="submission" date="2021-09" db="EMBL/GenBank/DDBJ databases">
        <authorList>
            <consortium name="AG Swart"/>
            <person name="Singh M."/>
            <person name="Singh A."/>
            <person name="Seah K."/>
            <person name="Emmerich C."/>
        </authorList>
    </citation>
    <scope>NUCLEOTIDE SEQUENCE</scope>
    <source>
        <strain evidence="14">ATCC30299</strain>
    </source>
</reference>
<feature type="transmembrane region" description="Helical" evidence="12">
    <location>
        <begin position="61"/>
        <end position="79"/>
    </location>
</feature>
<evidence type="ECO:0000313" key="15">
    <source>
        <dbReference type="Proteomes" id="UP001162131"/>
    </source>
</evidence>
<evidence type="ECO:0000256" key="3">
    <source>
        <dbReference type="ARBA" id="ARBA00007063"/>
    </source>
</evidence>
<sequence>MGIDRWDISFAAVLLTHIILCPYTKVEESFNMQGVHDMMVYNYDVENYDHHEFPGVVKRTFMAALGLAYLTFPLFYSLVSLGFAKLCGLIITRLNLATINFLAYRYLRTSVSKVFGEDAGIALYIITCCQFHLPFYMSRTLPNTYALTICVLIFAFWIQERYKEVGCLLAFGGICFRCDLILLALPIGIWMILYANKAALKQTVFYSVIMAVVSLIITISVDSFFWRTFTWPEFEVLFFNTYENKSHEWGVSPWYWYFTSAIPKMLMGEIMLFAAGIIYQQPKAKIIDPRMTHILFPVLSFVVLYSFLPHKELRFLFPIAPGINIITAIGFIKITKCIYKSDFVNASLLILASLALIATCLGTALALYVSHYNYPGAIAIQDFTKAYTKMKEMDQSMPNPYIHIDVYPAQTGITRFNEYVNNWRYSKKENLTDDDLQEFTHLITDKPNVKGFTILRAIKGFEKIDWRNRKIELADKIYIYKRDDIHFHTKPLVDHKCRETHA</sequence>
<dbReference type="Pfam" id="PF03901">
    <property type="entry name" value="Glyco_transf_22"/>
    <property type="match status" value="1"/>
</dbReference>
<keyword evidence="6 12" id="KW-0812">Transmembrane</keyword>
<name>A0AAU9KAX2_9CILI</name>
<comment type="catalytic activity">
    <reaction evidence="11">
        <text>an alpha-D-Man-(1-&gt;2)-alpha-D-Man-(1-&gt;2)-alpha-D-Man-(1-&gt;3)-[alpha-D-Man-(1-&gt;2)-alpha-D-Man-(1-&gt;3)-alpha-D-Man-(1-&gt;6)]-beta-D-Man-(1-&gt;4)-beta-D-GlcNAc-(1-&gt;4)-alpha-D-GlcNAc-diphospho-di-trans,poly-cis-dolichol + a di-trans,poly-cis-dolichyl beta-D-mannosyl phosphate = an alpha-D-Man-(1-&gt;2)-alpha-D-Man-(1-&gt;2)-alpha-D-Man-(1-&gt;3)-[alpha-D-Man-(1-&gt;2)-alpha-D-Man-(1-&gt;3)-[alpha-D-Man-(1-&gt;6)]-alpha-D-Man-(1-&gt;6)]-beta-D-Man-(1-&gt;4)-beta-D-GlcNAc-(1-&gt;4)-alpha-D-GlcNAc-diphospho-di-trans,poly-cis-dolichol + a di-trans,poly-cis-dolichyl phosphate + H(+)</text>
        <dbReference type="Rhea" id="RHEA:29535"/>
        <dbReference type="Rhea" id="RHEA-COMP:19498"/>
        <dbReference type="Rhea" id="RHEA-COMP:19501"/>
        <dbReference type="Rhea" id="RHEA-COMP:19518"/>
        <dbReference type="Rhea" id="RHEA-COMP:19519"/>
        <dbReference type="ChEBI" id="CHEBI:15378"/>
        <dbReference type="ChEBI" id="CHEBI:57683"/>
        <dbReference type="ChEBI" id="CHEBI:58211"/>
        <dbReference type="ChEBI" id="CHEBI:132517"/>
        <dbReference type="ChEBI" id="CHEBI:132519"/>
        <dbReference type="EC" id="2.4.1.260"/>
    </reaction>
    <physiologicalReaction direction="left-to-right" evidence="11">
        <dbReference type="Rhea" id="RHEA:29536"/>
    </physiologicalReaction>
</comment>
<keyword evidence="5" id="KW-0808">Transferase</keyword>
<comment type="pathway">
    <text evidence="2">Protein modification; protein glycosylation.</text>
</comment>
<comment type="subcellular location">
    <subcellularLocation>
        <location evidence="1 12">Endoplasmic reticulum membrane</location>
        <topology evidence="1 12">Multi-pass membrane protein</topology>
    </subcellularLocation>
</comment>
<feature type="transmembrane region" description="Helical" evidence="12">
    <location>
        <begin position="315"/>
        <end position="334"/>
    </location>
</feature>
<evidence type="ECO:0000256" key="9">
    <source>
        <dbReference type="ARBA" id="ARBA00023136"/>
    </source>
</evidence>
<evidence type="ECO:0000256" key="1">
    <source>
        <dbReference type="ARBA" id="ARBA00004477"/>
    </source>
</evidence>